<dbReference type="Pfam" id="PF03814">
    <property type="entry name" value="KdpA"/>
    <property type="match status" value="1"/>
</dbReference>
<keyword evidence="6 9" id="KW-1133">Transmembrane helix</keyword>
<evidence type="ECO:0000256" key="9">
    <source>
        <dbReference type="HAMAP-Rule" id="MF_00275"/>
    </source>
</evidence>
<evidence type="ECO:0000256" key="1">
    <source>
        <dbReference type="ARBA" id="ARBA00022448"/>
    </source>
</evidence>
<comment type="similarity">
    <text evidence="9">Belongs to the KdpA family.</text>
</comment>
<evidence type="ECO:0000256" key="3">
    <source>
        <dbReference type="ARBA" id="ARBA00022538"/>
    </source>
</evidence>
<feature type="transmembrane region" description="Helical" evidence="9">
    <location>
        <begin position="284"/>
        <end position="304"/>
    </location>
</feature>
<dbReference type="Proteomes" id="UP000011765">
    <property type="component" value="Chromosome"/>
</dbReference>
<feature type="transmembrane region" description="Helical" evidence="9">
    <location>
        <begin position="488"/>
        <end position="509"/>
    </location>
</feature>
<keyword evidence="11" id="KW-1185">Reference proteome</keyword>
<feature type="transmembrane region" description="Helical" evidence="9">
    <location>
        <begin position="7"/>
        <end position="29"/>
    </location>
</feature>
<proteinExistence type="inferred from homology"/>
<feature type="transmembrane region" description="Helical" evidence="9">
    <location>
        <begin position="529"/>
        <end position="555"/>
    </location>
</feature>
<feature type="transmembrane region" description="Helical" evidence="9">
    <location>
        <begin position="420"/>
        <end position="439"/>
    </location>
</feature>
<name>M1E4S0_9BACT</name>
<dbReference type="AlphaFoldDB" id="M1E4S0"/>
<evidence type="ECO:0000256" key="8">
    <source>
        <dbReference type="ARBA" id="ARBA00023136"/>
    </source>
</evidence>
<organism evidence="10 11">
    <name type="scientific">Thermodesulfobium narugense DSM 14796</name>
    <dbReference type="NCBI Taxonomy" id="747365"/>
    <lineage>
        <taxon>Bacteria</taxon>
        <taxon>Pseudomonadati</taxon>
        <taxon>Thermodesulfobiota</taxon>
        <taxon>Thermodesulfobiia</taxon>
        <taxon>Thermodesulfobiales</taxon>
        <taxon>Thermodesulfobiaceae</taxon>
        <taxon>Thermodesulfobium</taxon>
    </lineage>
</organism>
<dbReference type="RefSeq" id="WP_013756192.1">
    <property type="nucleotide sequence ID" value="NC_015499.1"/>
</dbReference>
<dbReference type="GO" id="GO:0005886">
    <property type="term" value="C:plasma membrane"/>
    <property type="evidence" value="ECO:0007669"/>
    <property type="project" value="UniProtKB-SubCell"/>
</dbReference>
<dbReference type="eggNOG" id="COG2060">
    <property type="taxonomic scope" value="Bacteria"/>
</dbReference>
<comment type="subcellular location">
    <subcellularLocation>
        <location evidence="9">Cell membrane</location>
        <topology evidence="9">Multi-pass membrane protein</topology>
    </subcellularLocation>
</comment>
<dbReference type="GO" id="GO:0030955">
    <property type="term" value="F:potassium ion binding"/>
    <property type="evidence" value="ECO:0007669"/>
    <property type="project" value="UniProtKB-UniRule"/>
</dbReference>
<evidence type="ECO:0000313" key="10">
    <source>
        <dbReference type="EMBL" id="AEE14467.1"/>
    </source>
</evidence>
<dbReference type="OrthoDB" id="9763796at2"/>
<dbReference type="GO" id="GO:0016787">
    <property type="term" value="F:hydrolase activity"/>
    <property type="evidence" value="ECO:0007669"/>
    <property type="project" value="UniProtKB-KW"/>
</dbReference>
<evidence type="ECO:0000256" key="6">
    <source>
        <dbReference type="ARBA" id="ARBA00022989"/>
    </source>
</evidence>
<dbReference type="GO" id="GO:0008556">
    <property type="term" value="F:P-type potassium transmembrane transporter activity"/>
    <property type="evidence" value="ECO:0007669"/>
    <property type="project" value="InterPro"/>
</dbReference>
<keyword evidence="5 9" id="KW-0630">Potassium</keyword>
<keyword evidence="10" id="KW-0378">Hydrolase</keyword>
<keyword evidence="1 9" id="KW-0813">Transport</keyword>
<feature type="transmembrane region" description="Helical" evidence="9">
    <location>
        <begin position="178"/>
        <end position="200"/>
    </location>
</feature>
<keyword evidence="3 9" id="KW-0633">Potassium transport</keyword>
<comment type="subunit">
    <text evidence="9">The system is composed of three essential subunits: KdpA, KdpB and KdpC.</text>
</comment>
<dbReference type="HOGENOM" id="CLU_018614_3_0_9"/>
<keyword evidence="2 9" id="KW-1003">Cell membrane</keyword>
<keyword evidence="4 9" id="KW-0812">Transmembrane</keyword>
<accession>M1E4S0</accession>
<evidence type="ECO:0000313" key="11">
    <source>
        <dbReference type="Proteomes" id="UP000011765"/>
    </source>
</evidence>
<evidence type="ECO:0000256" key="7">
    <source>
        <dbReference type="ARBA" id="ARBA00023065"/>
    </source>
</evidence>
<gene>
    <name evidence="9" type="primary">kdpA</name>
    <name evidence="10" type="ORF">Thena_0835</name>
</gene>
<dbReference type="NCBIfam" id="TIGR00680">
    <property type="entry name" value="kdpA"/>
    <property type="match status" value="1"/>
</dbReference>
<feature type="transmembrane region" description="Helical" evidence="9">
    <location>
        <begin position="136"/>
        <end position="157"/>
    </location>
</feature>
<feature type="transmembrane region" description="Helical" evidence="9">
    <location>
        <begin position="356"/>
        <end position="375"/>
    </location>
</feature>
<keyword evidence="7 9" id="KW-0406">Ion transport</keyword>
<feature type="transmembrane region" description="Helical" evidence="9">
    <location>
        <begin position="67"/>
        <end position="87"/>
    </location>
</feature>
<dbReference type="PANTHER" id="PTHR30607">
    <property type="entry name" value="POTASSIUM-TRANSPORTING ATPASE A CHAIN"/>
    <property type="match status" value="1"/>
</dbReference>
<sequence>MNLFLDLLQFALFIILLTLCVKPFGLYIAKVFQGEKIFISKIISPIEQFVYKLSFVNPENQMDWKEYAVSMLLFNMIGFIFLFLLLLTQQLLPLNPEHFQGFSLDLALNSAISFITNTNWQAYSGESSTSYLTQMLGFTVQNFLSAATGIAILIALIRGFASRQTKVIGNFWVDITRTTLYILLPLSIIFAVFLISQGVIQNFNNYQIVHFVSSQIIPMGPVASQEAIKLIGTNGGGFFNANSSHPYENPTPLTNFLEAFMIIIIPASLTYTFGTMIKNKKQGWAIYFVMLFLFAIFLSIQYSANTGKDPIISNLGVSGPYIEGQEVRFGVGGTTLFSTTTTAVACGAVNAMHDSLLPLGGMIPMILMLLGEVVFGGVGSGLYTMLAFVIIAVFVAGLMIGRTPEFLGKKIEVKEMWMSIIIVLTSGILVLIFTSIALVTKGGLSSILNPGPHGLSEILYAYASTANNNGSAFAGLNANTPFYNISTALAMLIGRYVPAVAAIYMASSLAEKKYTPPSIGTLPTDCVPFMIWLVLIIITVGALTFFSALALGPFLENLIMQRGF</sequence>
<feature type="transmembrane region" description="Helical" evidence="9">
    <location>
        <begin position="381"/>
        <end position="400"/>
    </location>
</feature>
<dbReference type="PIRSF" id="PIRSF001294">
    <property type="entry name" value="K_ATPaseA"/>
    <property type="match status" value="1"/>
</dbReference>
<feature type="transmembrane region" description="Helical" evidence="9">
    <location>
        <begin position="329"/>
        <end position="349"/>
    </location>
</feature>
<dbReference type="PANTHER" id="PTHR30607:SF2">
    <property type="entry name" value="POTASSIUM-TRANSPORTING ATPASE POTASSIUM-BINDING SUBUNIT"/>
    <property type="match status" value="1"/>
</dbReference>
<evidence type="ECO:0000256" key="2">
    <source>
        <dbReference type="ARBA" id="ARBA00022475"/>
    </source>
</evidence>
<protein>
    <recommendedName>
        <fullName evidence="9">Potassium-transporting ATPase potassium-binding subunit</fullName>
    </recommendedName>
    <alternativeName>
        <fullName evidence="9">ATP phosphohydrolase [potassium-transporting] A chain</fullName>
    </alternativeName>
    <alternativeName>
        <fullName evidence="9">Potassium-binding and translocating subunit A</fullName>
    </alternativeName>
    <alternativeName>
        <fullName evidence="9">Potassium-translocating ATPase A chain</fullName>
    </alternativeName>
</protein>
<keyword evidence="8 9" id="KW-0472">Membrane</keyword>
<evidence type="ECO:0000256" key="5">
    <source>
        <dbReference type="ARBA" id="ARBA00022958"/>
    </source>
</evidence>
<dbReference type="STRING" id="747365.Thena_0835"/>
<evidence type="ECO:0000256" key="4">
    <source>
        <dbReference type="ARBA" id="ARBA00022692"/>
    </source>
</evidence>
<dbReference type="KEGG" id="tnr:Thena_0835"/>
<comment type="function">
    <text evidence="9">Part of the high-affinity ATP-driven potassium transport (or Kdp) system, which catalyzes the hydrolysis of ATP coupled with the electrogenic transport of potassium into the cytoplasm. This subunit binds the extracellular potassium ions and delivers the ions to the membrane domain of KdpB through an intramembrane tunnel.</text>
</comment>
<feature type="transmembrane region" description="Helical" evidence="9">
    <location>
        <begin position="256"/>
        <end position="277"/>
    </location>
</feature>
<reference evidence="10 11" key="1">
    <citation type="submission" date="2011-04" db="EMBL/GenBank/DDBJ databases">
        <title>The complete genome of Thermodesulfobium narugense DSM 14796.</title>
        <authorList>
            <consortium name="US DOE Joint Genome Institute (JGI-PGF)"/>
            <person name="Lucas S."/>
            <person name="Han J."/>
            <person name="Lapidus A."/>
            <person name="Bruce D."/>
            <person name="Goodwin L."/>
            <person name="Pitluck S."/>
            <person name="Peters L."/>
            <person name="Kyrpides N."/>
            <person name="Mavromatis K."/>
            <person name="Pagani I."/>
            <person name="Ivanova N."/>
            <person name="Ovchinnikova G."/>
            <person name="Zhang X."/>
            <person name="Saunders L."/>
            <person name="Detter J.C."/>
            <person name="Tapia R."/>
            <person name="Han C."/>
            <person name="Land M."/>
            <person name="Hauser L."/>
            <person name="Markowitz V."/>
            <person name="Cheng J.-F."/>
            <person name="Hugenholtz P."/>
            <person name="Woyke T."/>
            <person name="Wu D."/>
            <person name="Spring S."/>
            <person name="Schroeder M."/>
            <person name="Brambilla E."/>
            <person name="Klenk H.-P."/>
            <person name="Eisen J.A."/>
        </authorList>
    </citation>
    <scope>NUCLEOTIDE SEQUENCE [LARGE SCALE GENOMIC DNA]</scope>
    <source>
        <strain evidence="10 11">DSM 14796</strain>
    </source>
</reference>
<dbReference type="HAMAP" id="MF_00275">
    <property type="entry name" value="KdpA"/>
    <property type="match status" value="1"/>
</dbReference>
<dbReference type="EMBL" id="CP002690">
    <property type="protein sequence ID" value="AEE14467.1"/>
    <property type="molecule type" value="Genomic_DNA"/>
</dbReference>
<dbReference type="InterPro" id="IPR004623">
    <property type="entry name" value="KdpA"/>
</dbReference>